<name>A0A1H3G113_EUBBA</name>
<evidence type="ECO:0000313" key="3">
    <source>
        <dbReference type="Proteomes" id="UP000199652"/>
    </source>
</evidence>
<protein>
    <submittedName>
        <fullName evidence="2">Uncharacterized protein</fullName>
    </submittedName>
</protein>
<organism evidence="2 3">
    <name type="scientific">Eubacterium barkeri</name>
    <name type="common">Clostridium barkeri</name>
    <dbReference type="NCBI Taxonomy" id="1528"/>
    <lineage>
        <taxon>Bacteria</taxon>
        <taxon>Bacillati</taxon>
        <taxon>Bacillota</taxon>
        <taxon>Clostridia</taxon>
        <taxon>Eubacteriales</taxon>
        <taxon>Eubacteriaceae</taxon>
        <taxon>Eubacterium</taxon>
    </lineage>
</organism>
<dbReference type="AlphaFoldDB" id="A0A1H3G113"/>
<accession>A0A1H3G113</accession>
<reference evidence="3" key="1">
    <citation type="submission" date="2016-10" db="EMBL/GenBank/DDBJ databases">
        <authorList>
            <person name="Varghese N."/>
            <person name="Submissions S."/>
        </authorList>
    </citation>
    <scope>NUCLEOTIDE SEQUENCE [LARGE SCALE GENOMIC DNA]</scope>
    <source>
        <strain evidence="3">VPI 5359</strain>
    </source>
</reference>
<keyword evidence="1" id="KW-1133">Transmembrane helix</keyword>
<gene>
    <name evidence="2" type="ORF">SAMN04488579_11243</name>
</gene>
<evidence type="ECO:0000256" key="1">
    <source>
        <dbReference type="SAM" id="Phobius"/>
    </source>
</evidence>
<sequence length="107" mass="11719">MEAGLLLFFIVGFLGSGVGGLTSMHSTDAQAASQVFVPFVQKNWGHKEEQTQSGLITKESVNIIRKINPNTGIGAGWSRQGSIKMGLLLLISIFLIIHIRKKAKQRR</sequence>
<keyword evidence="1" id="KW-0812">Transmembrane</keyword>
<dbReference type="EMBL" id="FNOU01000012">
    <property type="protein sequence ID" value="SDX96785.1"/>
    <property type="molecule type" value="Genomic_DNA"/>
</dbReference>
<dbReference type="STRING" id="1528.SAMN04488579_11243"/>
<keyword evidence="3" id="KW-1185">Reference proteome</keyword>
<proteinExistence type="predicted"/>
<dbReference type="OrthoDB" id="9880734at2"/>
<evidence type="ECO:0000313" key="2">
    <source>
        <dbReference type="EMBL" id="SDX96785.1"/>
    </source>
</evidence>
<dbReference type="Proteomes" id="UP000199652">
    <property type="component" value="Unassembled WGS sequence"/>
</dbReference>
<keyword evidence="1" id="KW-0472">Membrane</keyword>
<dbReference type="RefSeq" id="WP_090245391.1">
    <property type="nucleotide sequence ID" value="NZ_FNOU01000012.1"/>
</dbReference>
<feature type="transmembrane region" description="Helical" evidence="1">
    <location>
        <begin position="81"/>
        <end position="99"/>
    </location>
</feature>